<evidence type="ECO:0000313" key="3">
    <source>
        <dbReference type="Proteomes" id="UP001208570"/>
    </source>
</evidence>
<organism evidence="2 3">
    <name type="scientific">Paralvinella palmiformis</name>
    <dbReference type="NCBI Taxonomy" id="53620"/>
    <lineage>
        <taxon>Eukaryota</taxon>
        <taxon>Metazoa</taxon>
        <taxon>Spiralia</taxon>
        <taxon>Lophotrochozoa</taxon>
        <taxon>Annelida</taxon>
        <taxon>Polychaeta</taxon>
        <taxon>Sedentaria</taxon>
        <taxon>Canalipalpata</taxon>
        <taxon>Terebellida</taxon>
        <taxon>Terebelliformia</taxon>
        <taxon>Alvinellidae</taxon>
        <taxon>Paralvinella</taxon>
    </lineage>
</organism>
<dbReference type="Proteomes" id="UP001208570">
    <property type="component" value="Unassembled WGS sequence"/>
</dbReference>
<evidence type="ECO:0000256" key="1">
    <source>
        <dbReference type="SAM" id="MobiDB-lite"/>
    </source>
</evidence>
<feature type="non-terminal residue" evidence="2">
    <location>
        <position position="1"/>
    </location>
</feature>
<keyword evidence="3" id="KW-1185">Reference proteome</keyword>
<dbReference type="AlphaFoldDB" id="A0AAD9JPP5"/>
<comment type="caution">
    <text evidence="2">The sequence shown here is derived from an EMBL/GenBank/DDBJ whole genome shotgun (WGS) entry which is preliminary data.</text>
</comment>
<evidence type="ECO:0000313" key="2">
    <source>
        <dbReference type="EMBL" id="KAK2156897.1"/>
    </source>
</evidence>
<proteinExistence type="predicted"/>
<accession>A0AAD9JPP5</accession>
<feature type="region of interest" description="Disordered" evidence="1">
    <location>
        <begin position="25"/>
        <end position="84"/>
    </location>
</feature>
<protein>
    <submittedName>
        <fullName evidence="2">Uncharacterized protein</fullName>
    </submittedName>
</protein>
<sequence length="84" mass="9690">ATCPWRGVAEFPDPERGRHRRLVLRSNSHAGANADVAQRKQRTGLHGSHHCQRKPRPDQGPGQFRRRSVHVPVQEQRRPCLTYH</sequence>
<reference evidence="2" key="1">
    <citation type="journal article" date="2023" name="Mol. Biol. Evol.">
        <title>Third-Generation Sequencing Reveals the Adaptive Role of the Epigenome in Three Deep-Sea Polychaetes.</title>
        <authorList>
            <person name="Perez M."/>
            <person name="Aroh O."/>
            <person name="Sun Y."/>
            <person name="Lan Y."/>
            <person name="Juniper S.K."/>
            <person name="Young C.R."/>
            <person name="Angers B."/>
            <person name="Qian P.Y."/>
        </authorList>
    </citation>
    <scope>NUCLEOTIDE SEQUENCE</scope>
    <source>
        <strain evidence="2">P08H-3</strain>
    </source>
</reference>
<name>A0AAD9JPP5_9ANNE</name>
<dbReference type="EMBL" id="JAODUP010000202">
    <property type="protein sequence ID" value="KAK2156897.1"/>
    <property type="molecule type" value="Genomic_DNA"/>
</dbReference>
<feature type="compositionally biased region" description="Basic residues" evidence="1">
    <location>
        <begin position="39"/>
        <end position="54"/>
    </location>
</feature>
<gene>
    <name evidence="2" type="ORF">LSH36_202g02034</name>
</gene>